<feature type="compositionally biased region" description="Pro residues" evidence="1">
    <location>
        <begin position="33"/>
        <end position="42"/>
    </location>
</feature>
<feature type="compositionally biased region" description="Pro residues" evidence="1">
    <location>
        <begin position="54"/>
        <end position="70"/>
    </location>
</feature>
<accession>A0ABW0ZHN6</accession>
<organism evidence="3 4">
    <name type="scientific">Nocardioides vastitatis</name>
    <dbReference type="NCBI Taxonomy" id="2568655"/>
    <lineage>
        <taxon>Bacteria</taxon>
        <taxon>Bacillati</taxon>
        <taxon>Actinomycetota</taxon>
        <taxon>Actinomycetes</taxon>
        <taxon>Propionibacteriales</taxon>
        <taxon>Nocardioidaceae</taxon>
        <taxon>Nocardioides</taxon>
    </lineage>
</organism>
<feature type="transmembrane region" description="Helical" evidence="2">
    <location>
        <begin position="77"/>
        <end position="100"/>
    </location>
</feature>
<keyword evidence="2" id="KW-1133">Transmembrane helix</keyword>
<name>A0ABW0ZHN6_9ACTN</name>
<feature type="compositionally biased region" description="Low complexity" evidence="1">
    <location>
        <begin position="15"/>
        <end position="25"/>
    </location>
</feature>
<feature type="compositionally biased region" description="Gly residues" evidence="1">
    <location>
        <begin position="44"/>
        <end position="53"/>
    </location>
</feature>
<keyword evidence="2" id="KW-0472">Membrane</keyword>
<gene>
    <name evidence="3" type="ORF">ACFPQB_16485</name>
</gene>
<evidence type="ECO:0000313" key="4">
    <source>
        <dbReference type="Proteomes" id="UP001596072"/>
    </source>
</evidence>
<comment type="caution">
    <text evidence="3">The sequence shown here is derived from an EMBL/GenBank/DDBJ whole genome shotgun (WGS) entry which is preliminary data.</text>
</comment>
<dbReference type="Proteomes" id="UP001596072">
    <property type="component" value="Unassembled WGS sequence"/>
</dbReference>
<sequence>MSYPPPPPGPGSWPGPGQHPQQQPSGPGGPGGPGGPQPPYQPYGPGGPAGPGGPGGPQPPYQQPPYQPPPKKGGKGCVIAAVVVLALGIVFCGIGGFAVYQLVQKVEETVPGLGGASCPTADAVSDVVGYDVELDLQGNLVVAAGCTYSGSGVGVTIVKGAGVIADEEIQSVKDEASNLGTEATPIDVGDDGVAFGSPRRSEAITKADSSVVGVEIFSEEPRDIGDKRAAAVELLELFLDTQ</sequence>
<dbReference type="EMBL" id="JBHSNS010000009">
    <property type="protein sequence ID" value="MFC5730520.1"/>
    <property type="molecule type" value="Genomic_DNA"/>
</dbReference>
<feature type="region of interest" description="Disordered" evidence="1">
    <location>
        <begin position="1"/>
        <end position="70"/>
    </location>
</feature>
<feature type="compositionally biased region" description="Pro residues" evidence="1">
    <location>
        <begin position="1"/>
        <end position="13"/>
    </location>
</feature>
<evidence type="ECO:0000313" key="3">
    <source>
        <dbReference type="EMBL" id="MFC5730520.1"/>
    </source>
</evidence>
<proteinExistence type="predicted"/>
<reference evidence="4" key="1">
    <citation type="journal article" date="2019" name="Int. J. Syst. Evol. Microbiol.">
        <title>The Global Catalogue of Microorganisms (GCM) 10K type strain sequencing project: providing services to taxonomists for standard genome sequencing and annotation.</title>
        <authorList>
            <consortium name="The Broad Institute Genomics Platform"/>
            <consortium name="The Broad Institute Genome Sequencing Center for Infectious Disease"/>
            <person name="Wu L."/>
            <person name="Ma J."/>
        </authorList>
    </citation>
    <scope>NUCLEOTIDE SEQUENCE [LARGE SCALE GENOMIC DNA]</scope>
    <source>
        <strain evidence="4">YIM 94188</strain>
    </source>
</reference>
<dbReference type="RefSeq" id="WP_206056257.1">
    <property type="nucleotide sequence ID" value="NZ_JBHSNS010000009.1"/>
</dbReference>
<protein>
    <submittedName>
        <fullName evidence="3">Uncharacterized protein</fullName>
    </submittedName>
</protein>
<evidence type="ECO:0000256" key="2">
    <source>
        <dbReference type="SAM" id="Phobius"/>
    </source>
</evidence>
<evidence type="ECO:0000256" key="1">
    <source>
        <dbReference type="SAM" id="MobiDB-lite"/>
    </source>
</evidence>
<keyword evidence="4" id="KW-1185">Reference proteome</keyword>
<keyword evidence="2" id="KW-0812">Transmembrane</keyword>